<evidence type="ECO:0000313" key="6">
    <source>
        <dbReference type="EMBL" id="WRQ86672.1"/>
    </source>
</evidence>
<gene>
    <name evidence="6" type="ORF">K1X11_017810</name>
</gene>
<dbReference type="Gene3D" id="2.60.40.10">
    <property type="entry name" value="Immunoglobulins"/>
    <property type="match status" value="1"/>
</dbReference>
<dbReference type="EMBL" id="CP139781">
    <property type="protein sequence ID" value="WRQ86672.1"/>
    <property type="molecule type" value="Genomic_DNA"/>
</dbReference>
<name>A0ABZ1C5J6_9BACT</name>
<dbReference type="InterPro" id="IPR013783">
    <property type="entry name" value="Ig-like_fold"/>
</dbReference>
<dbReference type="Pfam" id="PF06580">
    <property type="entry name" value="His_kinase"/>
    <property type="match status" value="1"/>
</dbReference>
<accession>A0ABZ1C5J6</accession>
<dbReference type="Gene3D" id="2.130.10.10">
    <property type="entry name" value="YVTN repeat-like/Quinoprotein amine dehydrogenase"/>
    <property type="match status" value="2"/>
</dbReference>
<dbReference type="Proteomes" id="UP000738431">
    <property type="component" value="Chromosome"/>
</dbReference>
<dbReference type="GO" id="GO:0016301">
    <property type="term" value="F:kinase activity"/>
    <property type="evidence" value="ECO:0007669"/>
    <property type="project" value="UniProtKB-KW"/>
</dbReference>
<feature type="domain" description="Two component regulator three Y" evidence="5">
    <location>
        <begin position="726"/>
        <end position="775"/>
    </location>
</feature>
<keyword evidence="7" id="KW-1185">Reference proteome</keyword>
<proteinExistence type="predicted"/>
<dbReference type="PANTHER" id="PTHR34220">
    <property type="entry name" value="SENSOR HISTIDINE KINASE YPDA"/>
    <property type="match status" value="1"/>
</dbReference>
<keyword evidence="3" id="KW-0732">Signal</keyword>
<feature type="compositionally biased region" description="Basic and acidic residues" evidence="1">
    <location>
        <begin position="464"/>
        <end position="473"/>
    </location>
</feature>
<keyword evidence="2" id="KW-1133">Transmembrane helix</keyword>
<feature type="chain" id="PRO_5046016841" evidence="3">
    <location>
        <begin position="27"/>
        <end position="1049"/>
    </location>
</feature>
<evidence type="ECO:0000256" key="3">
    <source>
        <dbReference type="SAM" id="SignalP"/>
    </source>
</evidence>
<dbReference type="InterPro" id="IPR050640">
    <property type="entry name" value="Bact_2-comp_sensor_kinase"/>
</dbReference>
<evidence type="ECO:0000313" key="7">
    <source>
        <dbReference type="Proteomes" id="UP000738431"/>
    </source>
</evidence>
<dbReference type="InterPro" id="IPR015943">
    <property type="entry name" value="WD40/YVTN_repeat-like_dom_sf"/>
</dbReference>
<reference evidence="6 7" key="1">
    <citation type="submission" date="2021-08" db="EMBL/GenBank/DDBJ databases">
        <authorList>
            <person name="Zhang D."/>
            <person name="Zhang A."/>
            <person name="Wang L."/>
        </authorList>
    </citation>
    <scope>NUCLEOTIDE SEQUENCE [LARGE SCALE GENOMIC DNA]</scope>
    <source>
        <strain evidence="6 7">WL0086</strain>
    </source>
</reference>
<dbReference type="Gene3D" id="3.30.565.10">
    <property type="entry name" value="Histidine kinase-like ATPase, C-terminal domain"/>
    <property type="match status" value="1"/>
</dbReference>
<dbReference type="InterPro" id="IPR010559">
    <property type="entry name" value="Sig_transdc_His_kin_internal"/>
</dbReference>
<feature type="transmembrane region" description="Helical" evidence="2">
    <location>
        <begin position="779"/>
        <end position="801"/>
    </location>
</feature>
<dbReference type="SUPFAM" id="SSF63829">
    <property type="entry name" value="Calcium-dependent phosphotriesterase"/>
    <property type="match status" value="2"/>
</dbReference>
<protein>
    <submittedName>
        <fullName evidence="6">Histidine kinase</fullName>
    </submittedName>
</protein>
<keyword evidence="2" id="KW-0812">Transmembrane</keyword>
<dbReference type="Pfam" id="PF07495">
    <property type="entry name" value="Y_Y_Y"/>
    <property type="match status" value="1"/>
</dbReference>
<dbReference type="PANTHER" id="PTHR34220:SF7">
    <property type="entry name" value="SENSOR HISTIDINE KINASE YPDA"/>
    <property type="match status" value="1"/>
</dbReference>
<keyword evidence="6" id="KW-0418">Kinase</keyword>
<feature type="domain" description="Signal transduction histidine kinase internal region" evidence="4">
    <location>
        <begin position="854"/>
        <end position="931"/>
    </location>
</feature>
<organism evidence="6 7">
    <name type="scientific">Actomonas aquatica</name>
    <dbReference type="NCBI Taxonomy" id="2866162"/>
    <lineage>
        <taxon>Bacteria</taxon>
        <taxon>Pseudomonadati</taxon>
        <taxon>Verrucomicrobiota</taxon>
        <taxon>Opitutia</taxon>
        <taxon>Opitutales</taxon>
        <taxon>Opitutaceae</taxon>
        <taxon>Actomonas</taxon>
    </lineage>
</organism>
<reference evidence="6 7" key="2">
    <citation type="submission" date="2023-12" db="EMBL/GenBank/DDBJ databases">
        <title>Description of an unclassified Opitutus bacterium of Verrucomicrobiota.</title>
        <authorList>
            <person name="Zhang D.-F."/>
        </authorList>
    </citation>
    <scope>NUCLEOTIDE SEQUENCE [LARGE SCALE GENOMIC DNA]</scope>
    <source>
        <strain evidence="6 7">WL0086</strain>
    </source>
</reference>
<sequence length="1049" mass="117042">MSLRLLLQRLFCVVGLLLLGAGGSMAQSETAPAVALEERGFPAARKYLPSEYDGHNQIWDAGRTSDGLLYFGAHGEVLEFDGINWRKIPVPGAAFVRGLAIDAQDRIWVGGVNEFGEIRPGPDGRLRFHSLRDQLPADLTQIGDIRTIHALPEGVYFQSDQYLLRWDGRSLLRWDMHEKFICLAVPFGDRLILCRTEGWQMPTPDGGWETVPWQPDPEEETLISDLVPDGRGGWWGAATRHGVLRTDLQSSRFVSSPVADYIRQSRLMALARLDDGRLLWGTLGRGLLVTDADLNPLLLLDESNVLPSSTVINIRVMPANIVWVCTENGLSRLDFSPGITRYGRASGVGANGVESVARINGETVLATNQGPLVLRPGEGLVDNPQLQPWVTVEDNLNLLFPLDDGVILGGLQRIWWVQGDQIEAIRSPSNIRNLLVHSRFPDRLFGLHLTGLFIWRRDGDSWEQDHPVPEPRGEFGGLAEDPSGDLWIGSNNDGLWRLPYSQIERPSDPTAPLPDPTPIHYNEHNGLPTYRDRTTVRRIDGTPLFMTGEGFFRHDAATDQFVPEPRYGARFVDGRSVAYYICPSPRGGVWVEARPREESRSARNEAHQIGRSRDGVFTPIPLPDLSEIGALDSLSAELVDGEEILWICGRNGLLRVNVDKLSPSPSTPLTAGHTLLHSVVTTNGKQLADHRFNGRLRIAPDDNSLRFHFGTPALAGEEDRLHTSSLIGFVGGVEEVNNSGERTFTNLPPGTYTFEARGRTADHRWSEPTRFEFDVLAPWWLTPTAKTLYVLAAALAVYLIVRWRTRRLVHQRAALEVIVAERTAELANKAQALERLHRLEHDETLAARLAAETARLELLRYQLNPHFLFNSLNSIRALVHSAPESASEMVTKLAEFCRRTLNRGSDEMVSVDDEVEMARNYLEIEEVRWQDGLQVQLDIDPAASACLLPQNLLLPLLENAIKYGGRTSEALLEVALRIRRTDTELHCEVSNTGHWVEPSENPFSDSTRIGLQNLRQRLARHYGDVATVTHHEADGHVIITVTLPCHPTP</sequence>
<dbReference type="RefSeq" id="WP_221030509.1">
    <property type="nucleotide sequence ID" value="NZ_CP139781.1"/>
</dbReference>
<dbReference type="InterPro" id="IPR036890">
    <property type="entry name" value="HATPase_C_sf"/>
</dbReference>
<feature type="signal peptide" evidence="3">
    <location>
        <begin position="1"/>
        <end position="26"/>
    </location>
</feature>
<evidence type="ECO:0000256" key="1">
    <source>
        <dbReference type="SAM" id="MobiDB-lite"/>
    </source>
</evidence>
<feature type="region of interest" description="Disordered" evidence="1">
    <location>
        <begin position="464"/>
        <end position="483"/>
    </location>
</feature>
<evidence type="ECO:0000259" key="5">
    <source>
        <dbReference type="Pfam" id="PF07495"/>
    </source>
</evidence>
<keyword evidence="6" id="KW-0808">Transferase</keyword>
<dbReference type="InterPro" id="IPR011123">
    <property type="entry name" value="Y_Y_Y"/>
</dbReference>
<evidence type="ECO:0000256" key="2">
    <source>
        <dbReference type="SAM" id="Phobius"/>
    </source>
</evidence>
<dbReference type="SUPFAM" id="SSF55874">
    <property type="entry name" value="ATPase domain of HSP90 chaperone/DNA topoisomerase II/histidine kinase"/>
    <property type="match status" value="1"/>
</dbReference>
<keyword evidence="2" id="KW-0472">Membrane</keyword>
<evidence type="ECO:0000259" key="4">
    <source>
        <dbReference type="Pfam" id="PF06580"/>
    </source>
</evidence>